<protein>
    <submittedName>
        <fullName evidence="1">Uncharacterized protein</fullName>
    </submittedName>
</protein>
<proteinExistence type="predicted"/>
<dbReference type="Gene3D" id="3.40.140.10">
    <property type="entry name" value="Cytidine Deaminase, domain 2"/>
    <property type="match status" value="1"/>
</dbReference>
<evidence type="ECO:0000313" key="2">
    <source>
        <dbReference type="Proteomes" id="UP000179281"/>
    </source>
</evidence>
<dbReference type="AlphaFoldDB" id="A0A1G2CQ31"/>
<sequence>MADPRFSNYHVLESLGTSKHPPVPGGNIEYGFCQALHAEEAAVAALRARYGRFDWSPPHPKLGRRMTSTNEDMVLGIIAGAPGNIATPCGNCRDIMMSDLGWEFEIVSGAKDGGVAVVASMADYLFEHPRQTQAAAYDWLTFARWEEQVVEAVLECGKLENNAYMPPNYLHPGRAYYAVIETRKAKYFGAHDVMCEYHPIYALRDAVRQARRANDPFVESVRIVAEWGGGSDYPPHVMYKDRQHLAELVVQAELLSGRECDPDVFLMTYDGEHFRRTKKIVHRATWTTSAKEWIPFVFTPKNFGPEFVEHLTAYYKSKGRR</sequence>
<accession>A0A1G2CQ31</accession>
<name>A0A1G2CQ31_9BACT</name>
<comment type="caution">
    <text evidence="1">The sequence shown here is derived from an EMBL/GenBank/DDBJ whole genome shotgun (WGS) entry which is preliminary data.</text>
</comment>
<evidence type="ECO:0000313" key="1">
    <source>
        <dbReference type="EMBL" id="OGZ02850.1"/>
    </source>
</evidence>
<reference evidence="1 2" key="1">
    <citation type="journal article" date="2016" name="Nat. Commun.">
        <title>Thousands of microbial genomes shed light on interconnected biogeochemical processes in an aquifer system.</title>
        <authorList>
            <person name="Anantharaman K."/>
            <person name="Brown C.T."/>
            <person name="Hug L.A."/>
            <person name="Sharon I."/>
            <person name="Castelle C.J."/>
            <person name="Probst A.J."/>
            <person name="Thomas B.C."/>
            <person name="Singh A."/>
            <person name="Wilkins M.J."/>
            <person name="Karaoz U."/>
            <person name="Brodie E.L."/>
            <person name="Williams K.H."/>
            <person name="Hubbard S.S."/>
            <person name="Banfield J.F."/>
        </authorList>
    </citation>
    <scope>NUCLEOTIDE SEQUENCE [LARGE SCALE GENOMIC DNA]</scope>
</reference>
<dbReference type="EMBL" id="MHLD01000005">
    <property type="protein sequence ID" value="OGZ02850.1"/>
    <property type="molecule type" value="Genomic_DNA"/>
</dbReference>
<dbReference type="Proteomes" id="UP000179281">
    <property type="component" value="Unassembled WGS sequence"/>
</dbReference>
<organism evidence="1 2">
    <name type="scientific">Candidatus Liptonbacteria bacterium RIFCSPLOWO2_12_FULL_60_15</name>
    <dbReference type="NCBI Taxonomy" id="1798653"/>
    <lineage>
        <taxon>Bacteria</taxon>
        <taxon>Candidatus Liptoniibacteriota</taxon>
    </lineage>
</organism>
<gene>
    <name evidence="1" type="ORF">A3G64_00720</name>
</gene>